<keyword evidence="1" id="KW-0175">Coiled coil</keyword>
<proteinExistence type="predicted"/>
<sequence>YLNGRECHYLKERDIAQKKANDLGLKLSEMKVSFDDYKNKDGLLVRVKGLEEKISGLEEKLKSAEVTLIGEEEEKADPAGIYVESSRAEMIAKIFEVESNMIETSSSQFHNASRDESGGFG</sequence>
<accession>A0A392NY73</accession>
<keyword evidence="3" id="KW-1185">Reference proteome</keyword>
<evidence type="ECO:0000313" key="3">
    <source>
        <dbReference type="Proteomes" id="UP000265520"/>
    </source>
</evidence>
<dbReference type="Proteomes" id="UP000265520">
    <property type="component" value="Unassembled WGS sequence"/>
</dbReference>
<evidence type="ECO:0000256" key="1">
    <source>
        <dbReference type="SAM" id="Coils"/>
    </source>
</evidence>
<reference evidence="2 3" key="1">
    <citation type="journal article" date="2018" name="Front. Plant Sci.">
        <title>Red Clover (Trifolium pratense) and Zigzag Clover (T. medium) - A Picture of Genomic Similarities and Differences.</title>
        <authorList>
            <person name="Dluhosova J."/>
            <person name="Istvanek J."/>
            <person name="Nedelnik J."/>
            <person name="Repkova J."/>
        </authorList>
    </citation>
    <scope>NUCLEOTIDE SEQUENCE [LARGE SCALE GENOMIC DNA]</scope>
    <source>
        <strain evidence="3">cv. 10/8</strain>
        <tissue evidence="2">Leaf</tissue>
    </source>
</reference>
<comment type="caution">
    <text evidence="2">The sequence shown here is derived from an EMBL/GenBank/DDBJ whole genome shotgun (WGS) entry which is preliminary data.</text>
</comment>
<feature type="non-terminal residue" evidence="2">
    <location>
        <position position="1"/>
    </location>
</feature>
<name>A0A392NY73_9FABA</name>
<evidence type="ECO:0000313" key="2">
    <source>
        <dbReference type="EMBL" id="MCI04727.1"/>
    </source>
</evidence>
<dbReference type="AlphaFoldDB" id="A0A392NY73"/>
<protein>
    <submittedName>
        <fullName evidence="2">Uncharacterized protein</fullName>
    </submittedName>
</protein>
<dbReference type="EMBL" id="LXQA010056292">
    <property type="protein sequence ID" value="MCI04727.1"/>
    <property type="molecule type" value="Genomic_DNA"/>
</dbReference>
<organism evidence="2 3">
    <name type="scientific">Trifolium medium</name>
    <dbReference type="NCBI Taxonomy" id="97028"/>
    <lineage>
        <taxon>Eukaryota</taxon>
        <taxon>Viridiplantae</taxon>
        <taxon>Streptophyta</taxon>
        <taxon>Embryophyta</taxon>
        <taxon>Tracheophyta</taxon>
        <taxon>Spermatophyta</taxon>
        <taxon>Magnoliopsida</taxon>
        <taxon>eudicotyledons</taxon>
        <taxon>Gunneridae</taxon>
        <taxon>Pentapetalae</taxon>
        <taxon>rosids</taxon>
        <taxon>fabids</taxon>
        <taxon>Fabales</taxon>
        <taxon>Fabaceae</taxon>
        <taxon>Papilionoideae</taxon>
        <taxon>50 kb inversion clade</taxon>
        <taxon>NPAAA clade</taxon>
        <taxon>Hologalegina</taxon>
        <taxon>IRL clade</taxon>
        <taxon>Trifolieae</taxon>
        <taxon>Trifolium</taxon>
    </lineage>
</organism>
<feature type="coiled-coil region" evidence="1">
    <location>
        <begin position="40"/>
        <end position="74"/>
    </location>
</feature>